<accession>A0ABS4TT61</accession>
<dbReference type="Gene3D" id="2.60.40.10">
    <property type="entry name" value="Immunoglobulins"/>
    <property type="match status" value="1"/>
</dbReference>
<sequence length="97" mass="10450">MIKTRSQKNGMVTVTWVLPADVHEGPVSVVGCFNDWTPGTHVLGKRSNGTRSVSWTAAPGTETRFRYLGDGGYWFGDPDAATDGVNSVIVVEPGLRN</sequence>
<name>A0ABS4TT61_9PSEU</name>
<dbReference type="Proteomes" id="UP001519332">
    <property type="component" value="Unassembled WGS sequence"/>
</dbReference>
<evidence type="ECO:0008006" key="3">
    <source>
        <dbReference type="Google" id="ProtNLM"/>
    </source>
</evidence>
<keyword evidence="2" id="KW-1185">Reference proteome</keyword>
<comment type="caution">
    <text evidence="1">The sequence shown here is derived from an EMBL/GenBank/DDBJ whole genome shotgun (WGS) entry which is preliminary data.</text>
</comment>
<dbReference type="InterPro" id="IPR013783">
    <property type="entry name" value="Ig-like_fold"/>
</dbReference>
<gene>
    <name evidence="1" type="ORF">JOF56_007972</name>
</gene>
<evidence type="ECO:0000313" key="1">
    <source>
        <dbReference type="EMBL" id="MBP2327587.1"/>
    </source>
</evidence>
<proteinExistence type="predicted"/>
<dbReference type="EMBL" id="JAGINW010000001">
    <property type="protein sequence ID" value="MBP2327587.1"/>
    <property type="molecule type" value="Genomic_DNA"/>
</dbReference>
<dbReference type="RefSeq" id="WP_209644512.1">
    <property type="nucleotide sequence ID" value="NZ_JAGINW010000001.1"/>
</dbReference>
<protein>
    <recommendedName>
        <fullName evidence="3">Isoamylase</fullName>
    </recommendedName>
</protein>
<evidence type="ECO:0000313" key="2">
    <source>
        <dbReference type="Proteomes" id="UP001519332"/>
    </source>
</evidence>
<organism evidence="1 2">
    <name type="scientific">Kibdelosporangium banguiense</name>
    <dbReference type="NCBI Taxonomy" id="1365924"/>
    <lineage>
        <taxon>Bacteria</taxon>
        <taxon>Bacillati</taxon>
        <taxon>Actinomycetota</taxon>
        <taxon>Actinomycetes</taxon>
        <taxon>Pseudonocardiales</taxon>
        <taxon>Pseudonocardiaceae</taxon>
        <taxon>Kibdelosporangium</taxon>
    </lineage>
</organism>
<dbReference type="SUPFAM" id="SSF81296">
    <property type="entry name" value="E set domains"/>
    <property type="match status" value="1"/>
</dbReference>
<reference evidence="1 2" key="1">
    <citation type="submission" date="2021-03" db="EMBL/GenBank/DDBJ databases">
        <title>Sequencing the genomes of 1000 actinobacteria strains.</title>
        <authorList>
            <person name="Klenk H.-P."/>
        </authorList>
    </citation>
    <scope>NUCLEOTIDE SEQUENCE [LARGE SCALE GENOMIC DNA]</scope>
    <source>
        <strain evidence="1 2">DSM 46670</strain>
    </source>
</reference>
<dbReference type="InterPro" id="IPR014756">
    <property type="entry name" value="Ig_E-set"/>
</dbReference>